<feature type="chain" id="PRO_5030946217" evidence="13">
    <location>
        <begin position="37"/>
        <end position="845"/>
    </location>
</feature>
<keyword evidence="13" id="KW-0732">Signal</keyword>
<name>A0A7X0JY39_9GAMM</name>
<comment type="similarity">
    <text evidence="11 12">Belongs to the TonB-dependent receptor family.</text>
</comment>
<evidence type="ECO:0000256" key="5">
    <source>
        <dbReference type="ARBA" id="ARBA00022692"/>
    </source>
</evidence>
<feature type="domain" description="Secretin/TonB short N-terminal" evidence="14">
    <location>
        <begin position="76"/>
        <end position="126"/>
    </location>
</feature>
<dbReference type="SMART" id="SM00965">
    <property type="entry name" value="STN"/>
    <property type="match status" value="1"/>
</dbReference>
<dbReference type="PANTHER" id="PTHR32552:SF81">
    <property type="entry name" value="TONB-DEPENDENT OUTER MEMBRANE RECEPTOR"/>
    <property type="match status" value="1"/>
</dbReference>
<sequence length="845" mass="95450">MLDKKALNTARPYRRHTSLWLSALAAILPCPLYGQASPPDTLSVDQTETSLSNYPFHIPAGSLANALIELARIAKVNIAVPSELVGEQQSPAVSGRMTIDEALAQLLANSDLQFDWQGSQLRISKRPAPPRQLQMTRREPDQQTLPDDFRPMEEVIVTAQRYRQNLQQVPIALSVIDDMQIDRAELRDLQEISYRTPGLSVSSYSLGQPSIHLRGIGSNDDGAAMDSSVVLFVDDVYIGRISSIDLDILDVDQIEVLRGPQGTLYGKNSIGGAINVRTHQASADHQARFTLGLGNYNARYANLSLNGALDEDEQWLGRAVIDHRYREGWQENLVRPGEKQMGKIKSRLRAQLLHRIDEQWQMDWNLDASRDNLNSTGRIPVAGRVPLARRDETGSALPTDFFSELGGDYKHATNDLPGYTDRTIWGGSQRIHWQSDDWQFSSISAYRHSQFDWLEDSSGLPASSTAQTVDLNVRESYREYSQEFRLQWQAHERLQLISGIYFLRELTRRQETFFFTGASAVSQQFNTTQNLALFGELEWQLGERSHIGLGARYNRDKKTLRQTAINGGAPAIILENFQSHQSNSWQDFSPRLTWRHQLQDDLMVYGSVTEGIKSGGFQGVPGNLQSAREIIQPESALQFEMGLKAQWQNRWRLNLASFVTRYRDLQVVQFRTIDNFGVFETSNAASAKLSGIELEMVYSPSPQWTFSGSYAYLKARYDSFRAADGRDYKGSTLRQSPEHSAHVSADYQTVIEDGPLAGKLQWHVGMQYQDESYREPDNQITVQPAVTLLDSKLSWQMVNQNWKLSLWGKNLTDRAYIAHLYILGGNDYALFGTPRTFGLSVEVPL</sequence>
<dbReference type="GO" id="GO:0006826">
    <property type="term" value="P:iron ion transport"/>
    <property type="evidence" value="ECO:0007669"/>
    <property type="project" value="UniProtKB-KW"/>
</dbReference>
<comment type="caution">
    <text evidence="15">The sequence shown here is derived from an EMBL/GenBank/DDBJ whole genome shotgun (WGS) entry which is preliminary data.</text>
</comment>
<dbReference type="InterPro" id="IPR036942">
    <property type="entry name" value="Beta-barrel_TonB_sf"/>
</dbReference>
<evidence type="ECO:0000313" key="15">
    <source>
        <dbReference type="EMBL" id="MBB6523675.1"/>
    </source>
</evidence>
<keyword evidence="8 12" id="KW-0798">TonB box</keyword>
<evidence type="ECO:0000256" key="10">
    <source>
        <dbReference type="ARBA" id="ARBA00023237"/>
    </source>
</evidence>
<dbReference type="PROSITE" id="PS52016">
    <property type="entry name" value="TONB_DEPENDENT_REC_3"/>
    <property type="match status" value="1"/>
</dbReference>
<evidence type="ECO:0000256" key="3">
    <source>
        <dbReference type="ARBA" id="ARBA00022452"/>
    </source>
</evidence>
<keyword evidence="10 11" id="KW-0998">Cell outer membrane</keyword>
<evidence type="ECO:0000256" key="13">
    <source>
        <dbReference type="SAM" id="SignalP"/>
    </source>
</evidence>
<dbReference type="InterPro" id="IPR011662">
    <property type="entry name" value="Secretin/TonB_short_N"/>
</dbReference>
<gene>
    <name evidence="15" type="ORF">HNR48_003989</name>
</gene>
<dbReference type="EMBL" id="JACHHT010000004">
    <property type="protein sequence ID" value="MBB6523675.1"/>
    <property type="molecule type" value="Genomic_DNA"/>
</dbReference>
<protein>
    <submittedName>
        <fullName evidence="15">Iron complex outermembrane receptor protein</fullName>
    </submittedName>
</protein>
<organism evidence="15 16">
    <name type="scientific">Pseudoteredinibacter isoporae</name>
    <dbReference type="NCBI Taxonomy" id="570281"/>
    <lineage>
        <taxon>Bacteria</taxon>
        <taxon>Pseudomonadati</taxon>
        <taxon>Pseudomonadota</taxon>
        <taxon>Gammaproteobacteria</taxon>
        <taxon>Cellvibrionales</taxon>
        <taxon>Cellvibrionaceae</taxon>
        <taxon>Pseudoteredinibacter</taxon>
    </lineage>
</organism>
<keyword evidence="3 11" id="KW-1134">Transmembrane beta strand</keyword>
<dbReference type="RefSeq" id="WP_166843318.1">
    <property type="nucleotide sequence ID" value="NZ_JAAONY010000004.1"/>
</dbReference>
<dbReference type="Pfam" id="PF00593">
    <property type="entry name" value="TonB_dep_Rec_b-barrel"/>
    <property type="match status" value="1"/>
</dbReference>
<evidence type="ECO:0000256" key="6">
    <source>
        <dbReference type="ARBA" id="ARBA00023004"/>
    </source>
</evidence>
<evidence type="ECO:0000313" key="16">
    <source>
        <dbReference type="Proteomes" id="UP000528457"/>
    </source>
</evidence>
<reference evidence="15 16" key="1">
    <citation type="submission" date="2020-08" db="EMBL/GenBank/DDBJ databases">
        <title>Genomic Encyclopedia of Type Strains, Phase IV (KMG-IV): sequencing the most valuable type-strain genomes for metagenomic binning, comparative biology and taxonomic classification.</title>
        <authorList>
            <person name="Goeker M."/>
        </authorList>
    </citation>
    <scope>NUCLEOTIDE SEQUENCE [LARGE SCALE GENOMIC DNA]</scope>
    <source>
        <strain evidence="15 16">DSM 22368</strain>
    </source>
</reference>
<evidence type="ECO:0000256" key="1">
    <source>
        <dbReference type="ARBA" id="ARBA00004571"/>
    </source>
</evidence>
<dbReference type="PANTHER" id="PTHR32552">
    <property type="entry name" value="FERRICHROME IRON RECEPTOR-RELATED"/>
    <property type="match status" value="1"/>
</dbReference>
<evidence type="ECO:0000256" key="2">
    <source>
        <dbReference type="ARBA" id="ARBA00022448"/>
    </source>
</evidence>
<keyword evidence="5 11" id="KW-0812">Transmembrane</keyword>
<dbReference type="Gene3D" id="3.55.50.30">
    <property type="match status" value="1"/>
</dbReference>
<dbReference type="SUPFAM" id="SSF56935">
    <property type="entry name" value="Porins"/>
    <property type="match status" value="1"/>
</dbReference>
<keyword evidence="6" id="KW-0408">Iron</keyword>
<evidence type="ECO:0000256" key="8">
    <source>
        <dbReference type="ARBA" id="ARBA00023077"/>
    </source>
</evidence>
<evidence type="ECO:0000256" key="4">
    <source>
        <dbReference type="ARBA" id="ARBA00022496"/>
    </source>
</evidence>
<evidence type="ECO:0000256" key="12">
    <source>
        <dbReference type="RuleBase" id="RU003357"/>
    </source>
</evidence>
<dbReference type="CDD" id="cd01347">
    <property type="entry name" value="ligand_gated_channel"/>
    <property type="match status" value="1"/>
</dbReference>
<keyword evidence="16" id="KW-1185">Reference proteome</keyword>
<keyword evidence="7" id="KW-0406">Ion transport</keyword>
<dbReference type="Proteomes" id="UP000528457">
    <property type="component" value="Unassembled WGS sequence"/>
</dbReference>
<dbReference type="Pfam" id="PF07660">
    <property type="entry name" value="STN"/>
    <property type="match status" value="1"/>
</dbReference>
<feature type="signal peptide" evidence="13">
    <location>
        <begin position="1"/>
        <end position="36"/>
    </location>
</feature>
<accession>A0A7X0JY39</accession>
<keyword evidence="9 11" id="KW-0472">Membrane</keyword>
<dbReference type="InterPro" id="IPR039426">
    <property type="entry name" value="TonB-dep_rcpt-like"/>
</dbReference>
<dbReference type="GO" id="GO:0009279">
    <property type="term" value="C:cell outer membrane"/>
    <property type="evidence" value="ECO:0007669"/>
    <property type="project" value="UniProtKB-SubCell"/>
</dbReference>
<evidence type="ECO:0000256" key="11">
    <source>
        <dbReference type="PROSITE-ProRule" id="PRU01360"/>
    </source>
</evidence>
<proteinExistence type="inferred from homology"/>
<keyword evidence="15" id="KW-0675">Receptor</keyword>
<dbReference type="InterPro" id="IPR012910">
    <property type="entry name" value="Plug_dom"/>
</dbReference>
<dbReference type="InParanoid" id="A0A7X0JY39"/>
<comment type="subcellular location">
    <subcellularLocation>
        <location evidence="1 11">Cell outer membrane</location>
        <topology evidence="1 11">Multi-pass membrane protein</topology>
    </subcellularLocation>
</comment>
<dbReference type="Pfam" id="PF07715">
    <property type="entry name" value="Plug"/>
    <property type="match status" value="1"/>
</dbReference>
<evidence type="ECO:0000259" key="14">
    <source>
        <dbReference type="SMART" id="SM00965"/>
    </source>
</evidence>
<dbReference type="AlphaFoldDB" id="A0A7X0JY39"/>
<dbReference type="InterPro" id="IPR000531">
    <property type="entry name" value="Beta-barrel_TonB"/>
</dbReference>
<keyword evidence="2 11" id="KW-0813">Transport</keyword>
<keyword evidence="4" id="KW-0410">Iron transport</keyword>
<dbReference type="Gene3D" id="2.40.170.20">
    <property type="entry name" value="TonB-dependent receptor, beta-barrel domain"/>
    <property type="match status" value="1"/>
</dbReference>
<evidence type="ECO:0000256" key="7">
    <source>
        <dbReference type="ARBA" id="ARBA00023065"/>
    </source>
</evidence>
<evidence type="ECO:0000256" key="9">
    <source>
        <dbReference type="ARBA" id="ARBA00023136"/>
    </source>
</evidence>